<organism evidence="2 3">
    <name type="scientific">Roseicella aquatilis</name>
    <dbReference type="NCBI Taxonomy" id="2527868"/>
    <lineage>
        <taxon>Bacteria</taxon>
        <taxon>Pseudomonadati</taxon>
        <taxon>Pseudomonadota</taxon>
        <taxon>Alphaproteobacteria</taxon>
        <taxon>Acetobacterales</taxon>
        <taxon>Roseomonadaceae</taxon>
        <taxon>Roseicella</taxon>
    </lineage>
</organism>
<feature type="domain" description="MOSC" evidence="1">
    <location>
        <begin position="19"/>
        <end position="168"/>
    </location>
</feature>
<sequence length="180" mass="18989">MNPAVVAVACSAMHGFSKTSLRGIRLLAGLGVEGDAHMGKTVKHRSRVARDPTQPNLRQVHLLPAELLDELRGRGFSLEPGDIGENILTRDLDLLGLPTGTRLRIGESAEVEVTGLRNPCAQLDRFRPGLTAAVLDRAADGGLIRKAGVMGVVLAGGPVRPGDAISVTLPQAPHRPLQPV</sequence>
<reference evidence="2 3" key="1">
    <citation type="submission" date="2019-03" db="EMBL/GenBank/DDBJ databases">
        <title>Paracraurococcus aquatilis NE82 genome sequence.</title>
        <authorList>
            <person name="Zhao Y."/>
            <person name="Du Z."/>
        </authorList>
    </citation>
    <scope>NUCLEOTIDE SEQUENCE [LARGE SCALE GENOMIC DNA]</scope>
    <source>
        <strain evidence="2 3">NE82</strain>
    </source>
</reference>
<dbReference type="OrthoDB" id="9786134at2"/>
<comment type="caution">
    <text evidence="2">The sequence shown here is derived from an EMBL/GenBank/DDBJ whole genome shotgun (WGS) entry which is preliminary data.</text>
</comment>
<accession>A0A4R4D7D7</accession>
<dbReference type="Pfam" id="PF03473">
    <property type="entry name" value="MOSC"/>
    <property type="match status" value="1"/>
</dbReference>
<gene>
    <name evidence="2" type="ORF">EXY23_22510</name>
</gene>
<evidence type="ECO:0000313" key="2">
    <source>
        <dbReference type="EMBL" id="TCZ54978.1"/>
    </source>
</evidence>
<dbReference type="InterPro" id="IPR011037">
    <property type="entry name" value="Pyrv_Knase-like_insert_dom_sf"/>
</dbReference>
<dbReference type="RefSeq" id="WP_132295113.1">
    <property type="nucleotide sequence ID" value="NZ_SKBM01000030.1"/>
</dbReference>
<dbReference type="InterPro" id="IPR052716">
    <property type="entry name" value="MOSC_domain"/>
</dbReference>
<dbReference type="Gene3D" id="2.40.33.20">
    <property type="entry name" value="PK beta-barrel domain-like"/>
    <property type="match status" value="1"/>
</dbReference>
<dbReference type="PROSITE" id="PS51340">
    <property type="entry name" value="MOSC"/>
    <property type="match status" value="1"/>
</dbReference>
<evidence type="ECO:0000313" key="3">
    <source>
        <dbReference type="Proteomes" id="UP000295023"/>
    </source>
</evidence>
<dbReference type="GO" id="GO:0030170">
    <property type="term" value="F:pyridoxal phosphate binding"/>
    <property type="evidence" value="ECO:0007669"/>
    <property type="project" value="InterPro"/>
</dbReference>
<dbReference type="EMBL" id="SKBM01000030">
    <property type="protein sequence ID" value="TCZ54978.1"/>
    <property type="molecule type" value="Genomic_DNA"/>
</dbReference>
<dbReference type="PANTHER" id="PTHR36930">
    <property type="entry name" value="METAL-SULFUR CLUSTER BIOSYNTHESIS PROTEINS YUAD-RELATED"/>
    <property type="match status" value="1"/>
</dbReference>
<keyword evidence="3" id="KW-1185">Reference proteome</keyword>
<proteinExistence type="predicted"/>
<dbReference type="InterPro" id="IPR005302">
    <property type="entry name" value="MoCF_Sase_C"/>
</dbReference>
<dbReference type="PANTHER" id="PTHR36930:SF1">
    <property type="entry name" value="MOSC DOMAIN-CONTAINING PROTEIN"/>
    <property type="match status" value="1"/>
</dbReference>
<dbReference type="AlphaFoldDB" id="A0A4R4D7D7"/>
<protein>
    <submittedName>
        <fullName evidence="2">MOSC domain-containing protein</fullName>
    </submittedName>
</protein>
<evidence type="ECO:0000259" key="1">
    <source>
        <dbReference type="PROSITE" id="PS51340"/>
    </source>
</evidence>
<dbReference type="SUPFAM" id="SSF50800">
    <property type="entry name" value="PK beta-barrel domain-like"/>
    <property type="match status" value="1"/>
</dbReference>
<dbReference type="GO" id="GO:0003824">
    <property type="term" value="F:catalytic activity"/>
    <property type="evidence" value="ECO:0007669"/>
    <property type="project" value="InterPro"/>
</dbReference>
<dbReference type="GO" id="GO:0030151">
    <property type="term" value="F:molybdenum ion binding"/>
    <property type="evidence" value="ECO:0007669"/>
    <property type="project" value="InterPro"/>
</dbReference>
<dbReference type="Proteomes" id="UP000295023">
    <property type="component" value="Unassembled WGS sequence"/>
</dbReference>
<name>A0A4R4D7D7_9PROT</name>